<dbReference type="EMBL" id="CP040017">
    <property type="protein sequence ID" value="QCP12209.1"/>
    <property type="molecule type" value="Genomic_DNA"/>
</dbReference>
<keyword evidence="3" id="KW-1185">Reference proteome</keyword>
<sequence>MFRYLRPACLSACLCLLLSSATGAFAARVMTFTAVHATTGIDDTSEWISSSSSFWETGNRFNFEYTLRDEVVIENGLQTTSHFRDVSYDVEGHWRDAARVNLDVTAIGEHTAQFWVIGTLLPAEVPRLIDGAPGFQASLYLSGDYVPGPVPEYPDLLQPPAPPVFADMSSGTPVALPGWTNYDPSGSFYGSAFHAFTGPRGQFRFEYSYLLYGNEDLLTSYIDFTLYGPGYDQQILNQGYTELLGIEVIAVPEPGIWMMLLAGAGVIALSRQSRTVVFRN</sequence>
<reference evidence="2 3" key="1">
    <citation type="submission" date="2019-05" db="EMBL/GenBank/DDBJ databases">
        <title>Draft Genome Sequences of Six Type Strains of the Genus Massilia.</title>
        <authorList>
            <person name="Miess H."/>
            <person name="Frediansyhah A."/>
            <person name="Gross H."/>
        </authorList>
    </citation>
    <scope>NUCLEOTIDE SEQUENCE [LARGE SCALE GENOMIC DNA]</scope>
    <source>
        <strain evidence="2 3">DSMZ 26121</strain>
    </source>
</reference>
<organism evidence="2 3">
    <name type="scientific">Pseudoduganella umbonata</name>
    <dbReference type="NCBI Taxonomy" id="864828"/>
    <lineage>
        <taxon>Bacteria</taxon>
        <taxon>Pseudomonadati</taxon>
        <taxon>Pseudomonadota</taxon>
        <taxon>Betaproteobacteria</taxon>
        <taxon>Burkholderiales</taxon>
        <taxon>Oxalobacteraceae</taxon>
        <taxon>Telluria group</taxon>
        <taxon>Pseudoduganella</taxon>
    </lineage>
</organism>
<dbReference type="Proteomes" id="UP000298763">
    <property type="component" value="Chromosome"/>
</dbReference>
<feature type="chain" id="PRO_5045540511" evidence="1">
    <location>
        <begin position="27"/>
        <end position="280"/>
    </location>
</feature>
<protein>
    <submittedName>
        <fullName evidence="2">PEP-CTERM sorting domain-containing protein</fullName>
    </submittedName>
</protein>
<keyword evidence="1" id="KW-0732">Signal</keyword>
<dbReference type="NCBIfam" id="TIGR02595">
    <property type="entry name" value="PEP_CTERM"/>
    <property type="match status" value="1"/>
</dbReference>
<feature type="signal peptide" evidence="1">
    <location>
        <begin position="1"/>
        <end position="26"/>
    </location>
</feature>
<evidence type="ECO:0000313" key="2">
    <source>
        <dbReference type="EMBL" id="QCP12209.1"/>
    </source>
</evidence>
<dbReference type="InterPro" id="IPR013424">
    <property type="entry name" value="Ice-binding_C"/>
</dbReference>
<name>A0ABX5UK98_9BURK</name>
<evidence type="ECO:0000313" key="3">
    <source>
        <dbReference type="Proteomes" id="UP000298763"/>
    </source>
</evidence>
<proteinExistence type="predicted"/>
<accession>A0ABX5UK98</accession>
<gene>
    <name evidence="2" type="ORF">FCL38_18600</name>
</gene>
<evidence type="ECO:0000256" key="1">
    <source>
        <dbReference type="SAM" id="SignalP"/>
    </source>
</evidence>